<evidence type="ECO:0000256" key="8">
    <source>
        <dbReference type="ARBA" id="ARBA00022989"/>
    </source>
</evidence>
<accession>A0A923RPP0</accession>
<evidence type="ECO:0000256" key="6">
    <source>
        <dbReference type="ARBA" id="ARBA00022801"/>
    </source>
</evidence>
<comment type="similarity">
    <text evidence="3 11">Belongs to the peptidase M50B family.</text>
</comment>
<evidence type="ECO:0000259" key="12">
    <source>
        <dbReference type="Pfam" id="PF02163"/>
    </source>
</evidence>
<keyword evidence="6 11" id="KW-0378">Hydrolase</keyword>
<dbReference type="PANTHER" id="PTHR42837">
    <property type="entry name" value="REGULATOR OF SIGMA-E PROTEASE RSEP"/>
    <property type="match status" value="1"/>
</dbReference>
<organism evidence="13 14">
    <name type="scientific">Mediterraneibacter hominis</name>
    <dbReference type="NCBI Taxonomy" id="2763054"/>
    <lineage>
        <taxon>Bacteria</taxon>
        <taxon>Bacillati</taxon>
        <taxon>Bacillota</taxon>
        <taxon>Clostridia</taxon>
        <taxon>Lachnospirales</taxon>
        <taxon>Lachnospiraceae</taxon>
        <taxon>Mediterraneibacter</taxon>
    </lineage>
</organism>
<comment type="subcellular location">
    <subcellularLocation>
        <location evidence="2">Membrane</location>
        <topology evidence="2">Multi-pass membrane protein</topology>
    </subcellularLocation>
</comment>
<keyword evidence="5 11" id="KW-0812">Transmembrane</keyword>
<dbReference type="InterPro" id="IPR036034">
    <property type="entry name" value="PDZ_sf"/>
</dbReference>
<dbReference type="GO" id="GO:0046872">
    <property type="term" value="F:metal ion binding"/>
    <property type="evidence" value="ECO:0007669"/>
    <property type="project" value="UniProtKB-KW"/>
</dbReference>
<feature type="transmembrane region" description="Helical" evidence="11">
    <location>
        <begin position="318"/>
        <end position="337"/>
    </location>
</feature>
<dbReference type="SUPFAM" id="SSF50156">
    <property type="entry name" value="PDZ domain-like"/>
    <property type="match status" value="1"/>
</dbReference>
<feature type="transmembrane region" description="Helical" evidence="11">
    <location>
        <begin position="6"/>
        <end position="25"/>
    </location>
</feature>
<keyword evidence="8 11" id="KW-1133">Transmembrane helix</keyword>
<dbReference type="RefSeq" id="WP_186875239.1">
    <property type="nucleotide sequence ID" value="NZ_JACOPF010000001.1"/>
</dbReference>
<evidence type="ECO:0000256" key="2">
    <source>
        <dbReference type="ARBA" id="ARBA00004141"/>
    </source>
</evidence>
<protein>
    <recommendedName>
        <fullName evidence="11">Zinc metalloprotease</fullName>
        <ecNumber evidence="11">3.4.24.-</ecNumber>
    </recommendedName>
</protein>
<evidence type="ECO:0000256" key="5">
    <source>
        <dbReference type="ARBA" id="ARBA00022692"/>
    </source>
</evidence>
<reference evidence="13" key="1">
    <citation type="submission" date="2020-08" db="EMBL/GenBank/DDBJ databases">
        <title>Genome public.</title>
        <authorList>
            <person name="Liu C."/>
            <person name="Sun Q."/>
        </authorList>
    </citation>
    <scope>NUCLEOTIDE SEQUENCE</scope>
    <source>
        <strain evidence="13">NSJ-55</strain>
    </source>
</reference>
<comment type="cofactor">
    <cofactor evidence="1 11">
        <name>Zn(2+)</name>
        <dbReference type="ChEBI" id="CHEBI:29105"/>
    </cofactor>
</comment>
<sequence length="345" mass="38000">MGIIIAILMFSGIIIFHELGHFLLAKKNKIRVDEFSLGLGPTLFGKEFGGTKFCVKLLPFGGACMMGEDDADDMSEGSFNSKSVWARMSVIVAGPLFNLILAWIMCTIVVAWVGYMPPVVDKAEPGYSAYEEGIRQGDVIKEINGKNIHLWNEISLYNLTHANEETAEIVYERDGEEYTAILELRQLENDTYKKLGVTNSGEAVRPGILGSVQYGAYTVKYWIDYTVDCLRMLVTGQVGVRDLSGPVGIVNVVDSAYRQSAAAGLKTVVLNLMNIGILVTANLGIMNLLPIPALDGGRLVFLIVEAIRGKRVPPEKEGMVHFAGFALLMMLMVFVMFNDIRNLFI</sequence>
<feature type="transmembrane region" description="Helical" evidence="11">
    <location>
        <begin position="268"/>
        <end position="289"/>
    </location>
</feature>
<evidence type="ECO:0000256" key="1">
    <source>
        <dbReference type="ARBA" id="ARBA00001947"/>
    </source>
</evidence>
<comment type="caution">
    <text evidence="13">The sequence shown here is derived from an EMBL/GenBank/DDBJ whole genome shotgun (WGS) entry which is preliminary data.</text>
</comment>
<keyword evidence="11" id="KW-0479">Metal-binding</keyword>
<keyword evidence="4" id="KW-0645">Protease</keyword>
<evidence type="ECO:0000256" key="7">
    <source>
        <dbReference type="ARBA" id="ARBA00022833"/>
    </source>
</evidence>
<evidence type="ECO:0000256" key="9">
    <source>
        <dbReference type="ARBA" id="ARBA00023049"/>
    </source>
</evidence>
<keyword evidence="10 11" id="KW-0472">Membrane</keyword>
<dbReference type="Proteomes" id="UP000652477">
    <property type="component" value="Unassembled WGS sequence"/>
</dbReference>
<keyword evidence="9 11" id="KW-0482">Metalloprotease</keyword>
<dbReference type="InterPro" id="IPR004387">
    <property type="entry name" value="Pept_M50_Zn"/>
</dbReference>
<dbReference type="EC" id="3.4.24.-" evidence="11"/>
<proteinExistence type="inferred from homology"/>
<dbReference type="NCBIfam" id="TIGR00054">
    <property type="entry name" value="RIP metalloprotease RseP"/>
    <property type="match status" value="1"/>
</dbReference>
<keyword evidence="14" id="KW-1185">Reference proteome</keyword>
<evidence type="ECO:0000256" key="4">
    <source>
        <dbReference type="ARBA" id="ARBA00022670"/>
    </source>
</evidence>
<dbReference type="EMBL" id="JACOPF010000001">
    <property type="protein sequence ID" value="MBC5688636.1"/>
    <property type="molecule type" value="Genomic_DNA"/>
</dbReference>
<evidence type="ECO:0000313" key="13">
    <source>
        <dbReference type="EMBL" id="MBC5688636.1"/>
    </source>
</evidence>
<dbReference type="Pfam" id="PF02163">
    <property type="entry name" value="Peptidase_M50"/>
    <property type="match status" value="1"/>
</dbReference>
<evidence type="ECO:0000256" key="3">
    <source>
        <dbReference type="ARBA" id="ARBA00007931"/>
    </source>
</evidence>
<evidence type="ECO:0000256" key="11">
    <source>
        <dbReference type="RuleBase" id="RU362031"/>
    </source>
</evidence>
<evidence type="ECO:0000313" key="14">
    <source>
        <dbReference type="Proteomes" id="UP000652477"/>
    </source>
</evidence>
<name>A0A923RPP0_9FIRM</name>
<dbReference type="GO" id="GO:0016020">
    <property type="term" value="C:membrane"/>
    <property type="evidence" value="ECO:0007669"/>
    <property type="project" value="UniProtKB-SubCell"/>
</dbReference>
<dbReference type="AlphaFoldDB" id="A0A923RPP0"/>
<dbReference type="GO" id="GO:0006508">
    <property type="term" value="P:proteolysis"/>
    <property type="evidence" value="ECO:0007669"/>
    <property type="project" value="UniProtKB-KW"/>
</dbReference>
<evidence type="ECO:0000256" key="10">
    <source>
        <dbReference type="ARBA" id="ARBA00023136"/>
    </source>
</evidence>
<dbReference type="GO" id="GO:0004222">
    <property type="term" value="F:metalloendopeptidase activity"/>
    <property type="evidence" value="ECO:0007669"/>
    <property type="project" value="InterPro"/>
</dbReference>
<dbReference type="InterPro" id="IPR008915">
    <property type="entry name" value="Peptidase_M50"/>
</dbReference>
<feature type="transmembrane region" description="Helical" evidence="11">
    <location>
        <begin position="90"/>
        <end position="115"/>
    </location>
</feature>
<feature type="domain" description="Peptidase M50" evidence="12">
    <location>
        <begin position="6"/>
        <end position="331"/>
    </location>
</feature>
<dbReference type="Gene3D" id="2.30.42.10">
    <property type="match status" value="1"/>
</dbReference>
<gene>
    <name evidence="13" type="primary">rseP</name>
    <name evidence="13" type="ORF">H8S37_06790</name>
</gene>
<dbReference type="CDD" id="cd06163">
    <property type="entry name" value="S2P-M50_PDZ_RseP-like"/>
    <property type="match status" value="1"/>
</dbReference>
<dbReference type="PANTHER" id="PTHR42837:SF2">
    <property type="entry name" value="MEMBRANE METALLOPROTEASE ARASP2, CHLOROPLASTIC-RELATED"/>
    <property type="match status" value="1"/>
</dbReference>
<keyword evidence="7 11" id="KW-0862">Zinc</keyword>